<gene>
    <name evidence="1" type="ORF">HOLleu_06564</name>
</gene>
<dbReference type="PANTHER" id="PTHR21301:SF10">
    <property type="entry name" value="REVERSE TRANSCRIPTASE DOMAIN-CONTAINING PROTEIN"/>
    <property type="match status" value="1"/>
</dbReference>
<dbReference type="PANTHER" id="PTHR21301">
    <property type="entry name" value="REVERSE TRANSCRIPTASE"/>
    <property type="match status" value="1"/>
</dbReference>
<dbReference type="EMBL" id="JAIZAY010000002">
    <property type="protein sequence ID" value="KAJ8047538.1"/>
    <property type="molecule type" value="Genomic_DNA"/>
</dbReference>
<comment type="caution">
    <text evidence="1">The sequence shown here is derived from an EMBL/GenBank/DDBJ whole genome shotgun (WGS) entry which is preliminary data.</text>
</comment>
<keyword evidence="2" id="KW-1185">Reference proteome</keyword>
<organism evidence="1 2">
    <name type="scientific">Holothuria leucospilota</name>
    <name type="common">Black long sea cucumber</name>
    <name type="synonym">Mertensiothuria leucospilota</name>
    <dbReference type="NCBI Taxonomy" id="206669"/>
    <lineage>
        <taxon>Eukaryota</taxon>
        <taxon>Metazoa</taxon>
        <taxon>Echinodermata</taxon>
        <taxon>Eleutherozoa</taxon>
        <taxon>Echinozoa</taxon>
        <taxon>Holothuroidea</taxon>
        <taxon>Aspidochirotacea</taxon>
        <taxon>Aspidochirotida</taxon>
        <taxon>Holothuriidae</taxon>
        <taxon>Holothuria</taxon>
    </lineage>
</organism>
<accession>A0A9Q1CLP7</accession>
<evidence type="ECO:0000313" key="2">
    <source>
        <dbReference type="Proteomes" id="UP001152320"/>
    </source>
</evidence>
<protein>
    <submittedName>
        <fullName evidence="1">Uncharacterized protein</fullName>
    </submittedName>
</protein>
<name>A0A9Q1CLP7_HOLLE</name>
<reference evidence="1" key="1">
    <citation type="submission" date="2021-10" db="EMBL/GenBank/DDBJ databases">
        <title>Tropical sea cucumber genome reveals ecological adaptation and Cuvierian tubules defense mechanism.</title>
        <authorList>
            <person name="Chen T."/>
        </authorList>
    </citation>
    <scope>NUCLEOTIDE SEQUENCE</scope>
    <source>
        <strain evidence="1">Nanhai2018</strain>
        <tissue evidence="1">Muscle</tissue>
    </source>
</reference>
<proteinExistence type="predicted"/>
<dbReference type="AlphaFoldDB" id="A0A9Q1CLP7"/>
<dbReference type="Proteomes" id="UP001152320">
    <property type="component" value="Chromosome 2"/>
</dbReference>
<dbReference type="OrthoDB" id="10029313at2759"/>
<sequence length="233" mass="26830">MPPKSSIPEVEVFLKNLRADILNPENTRAPKDNLSREERKAIHKHKEDDRVIRIQDKGSRFVIMDKNDYQTKMEQQLTNPLHYNIMTEDPSNKFHQEVTHWAYKWLRRQQISEEIFNWITEVIPKPGVAYGNVKTHKDGNPVRLITSCCGTAIERLSAFTEFYLKPLAQNLPSFLKDTSDLLNKIKAVNNSGPLPANTILVSWDVVAMFPNIDNKLGISAVSKYLNTRENQNT</sequence>
<evidence type="ECO:0000313" key="1">
    <source>
        <dbReference type="EMBL" id="KAJ8047538.1"/>
    </source>
</evidence>